<dbReference type="Proteomes" id="UP000245489">
    <property type="component" value="Unassembled WGS sequence"/>
</dbReference>
<dbReference type="SMART" id="SM00450">
    <property type="entry name" value="RHOD"/>
    <property type="match status" value="1"/>
</dbReference>
<dbReference type="Gene3D" id="3.40.50.720">
    <property type="entry name" value="NAD(P)-binding Rossmann-like Domain"/>
    <property type="match status" value="1"/>
</dbReference>
<dbReference type="InterPro" id="IPR036873">
    <property type="entry name" value="Rhodanese-like_dom_sf"/>
</dbReference>
<dbReference type="PANTHER" id="PTHR10953:SF102">
    <property type="entry name" value="ADENYLYLTRANSFERASE AND SULFURTRANSFERASE MOCS3"/>
    <property type="match status" value="1"/>
</dbReference>
<dbReference type="InterPro" id="IPR000594">
    <property type="entry name" value="ThiF_NAD_FAD-bd"/>
</dbReference>
<comment type="function">
    <text evidence="6">Catalyzes the adenylation by ATP of the carboxyl group of the C-terminal glycine of sulfur carrier protein MoaD.</text>
</comment>
<organism evidence="14 15">
    <name type="scientific">Arcicella aurantiaca</name>
    <dbReference type="NCBI Taxonomy" id="591202"/>
    <lineage>
        <taxon>Bacteria</taxon>
        <taxon>Pseudomonadati</taxon>
        <taxon>Bacteroidota</taxon>
        <taxon>Cytophagia</taxon>
        <taxon>Cytophagales</taxon>
        <taxon>Flectobacillaceae</taxon>
        <taxon>Arcicella</taxon>
    </lineage>
</organism>
<dbReference type="Pfam" id="PF00581">
    <property type="entry name" value="Rhodanese"/>
    <property type="match status" value="1"/>
</dbReference>
<dbReference type="GO" id="GO:0061605">
    <property type="term" value="F:molybdopterin-synthase adenylyltransferase activity"/>
    <property type="evidence" value="ECO:0007669"/>
    <property type="project" value="UniProtKB-EC"/>
</dbReference>
<keyword evidence="15" id="KW-1185">Reference proteome</keyword>
<keyword evidence="14" id="KW-0548">Nucleotidyltransferase</keyword>
<dbReference type="GO" id="GO:0004792">
    <property type="term" value="F:thiosulfate-cyanide sulfurtransferase activity"/>
    <property type="evidence" value="ECO:0007669"/>
    <property type="project" value="TreeGrafter"/>
</dbReference>
<keyword evidence="3" id="KW-0547">Nucleotide-binding</keyword>
<comment type="similarity">
    <text evidence="1">Belongs to the HesA/MoeB/ThiF family.</text>
</comment>
<feature type="domain" description="Rhodanese" evidence="13">
    <location>
        <begin position="284"/>
        <end position="360"/>
    </location>
</feature>
<dbReference type="PANTHER" id="PTHR10953">
    <property type="entry name" value="UBIQUITIN-ACTIVATING ENZYME E1"/>
    <property type="match status" value="1"/>
</dbReference>
<evidence type="ECO:0000256" key="7">
    <source>
        <dbReference type="ARBA" id="ARBA00063809"/>
    </source>
</evidence>
<dbReference type="Gene3D" id="3.40.250.10">
    <property type="entry name" value="Rhodanese-like domain"/>
    <property type="match status" value="1"/>
</dbReference>
<protein>
    <recommendedName>
        <fullName evidence="9">Molybdopterin-synthase adenylyltransferase</fullName>
        <ecNumber evidence="8">2.7.7.80</ecNumber>
    </recommendedName>
    <alternativeName>
        <fullName evidence="12">MoaD protein adenylase</fullName>
    </alternativeName>
    <alternativeName>
        <fullName evidence="10">Molybdopterin-converting factor subunit 1 adenylase</fullName>
    </alternativeName>
    <alternativeName>
        <fullName evidence="11">Sulfur carrier protein MoaD adenylyltransferase</fullName>
    </alternativeName>
</protein>
<dbReference type="InterPro" id="IPR001763">
    <property type="entry name" value="Rhodanese-like_dom"/>
</dbReference>
<evidence type="ECO:0000256" key="11">
    <source>
        <dbReference type="ARBA" id="ARBA00075328"/>
    </source>
</evidence>
<evidence type="ECO:0000256" key="1">
    <source>
        <dbReference type="ARBA" id="ARBA00009919"/>
    </source>
</evidence>
<evidence type="ECO:0000256" key="4">
    <source>
        <dbReference type="ARBA" id="ARBA00022840"/>
    </source>
</evidence>
<comment type="subunit">
    <text evidence="7">Homodimer. Forms a stable heterotetrameric complex of 2 MoeB and 2 MoaD during adenylation of MoaD.</text>
</comment>
<keyword evidence="2 14" id="KW-0808">Transferase</keyword>
<evidence type="ECO:0000256" key="3">
    <source>
        <dbReference type="ARBA" id="ARBA00022741"/>
    </source>
</evidence>
<dbReference type="GO" id="GO:0008146">
    <property type="term" value="F:sulfotransferase activity"/>
    <property type="evidence" value="ECO:0007669"/>
    <property type="project" value="TreeGrafter"/>
</dbReference>
<proteinExistence type="inferred from homology"/>
<dbReference type="PROSITE" id="PS50206">
    <property type="entry name" value="RHODANESE_3"/>
    <property type="match status" value="1"/>
</dbReference>
<dbReference type="NCBIfam" id="NF004281">
    <property type="entry name" value="PRK05690.1"/>
    <property type="match status" value="1"/>
</dbReference>
<keyword evidence="4" id="KW-0067">ATP-binding</keyword>
<dbReference type="SUPFAM" id="SSF69572">
    <property type="entry name" value="Activating enzymes of the ubiquitin-like proteins"/>
    <property type="match status" value="1"/>
</dbReference>
<evidence type="ECO:0000256" key="10">
    <source>
        <dbReference type="ARBA" id="ARBA00075110"/>
    </source>
</evidence>
<evidence type="ECO:0000256" key="12">
    <source>
        <dbReference type="ARBA" id="ARBA00078531"/>
    </source>
</evidence>
<dbReference type="EC" id="2.7.7.80" evidence="8"/>
<evidence type="ECO:0000256" key="8">
    <source>
        <dbReference type="ARBA" id="ARBA00066884"/>
    </source>
</evidence>
<comment type="caution">
    <text evidence="14">The sequence shown here is derived from an EMBL/GenBank/DDBJ whole genome shotgun (WGS) entry which is preliminary data.</text>
</comment>
<gene>
    <name evidence="14" type="ORF">LV89_03034</name>
</gene>
<name>A0A316DZL5_9BACT</name>
<accession>A0A316DZL5</accession>
<dbReference type="Pfam" id="PF00899">
    <property type="entry name" value="ThiF"/>
    <property type="match status" value="1"/>
</dbReference>
<evidence type="ECO:0000256" key="6">
    <source>
        <dbReference type="ARBA" id="ARBA00055169"/>
    </source>
</evidence>
<comment type="catalytic activity">
    <reaction evidence="5">
        <text>[molybdopterin-synthase sulfur-carrier protein]-C-terminal Gly-Gly + ATP + H(+) = [molybdopterin-synthase sulfur-carrier protein]-C-terminal Gly-Gly-AMP + diphosphate</text>
        <dbReference type="Rhea" id="RHEA:43616"/>
        <dbReference type="Rhea" id="RHEA-COMP:12159"/>
        <dbReference type="Rhea" id="RHEA-COMP:12202"/>
        <dbReference type="ChEBI" id="CHEBI:15378"/>
        <dbReference type="ChEBI" id="CHEBI:30616"/>
        <dbReference type="ChEBI" id="CHEBI:33019"/>
        <dbReference type="ChEBI" id="CHEBI:90618"/>
        <dbReference type="ChEBI" id="CHEBI:90778"/>
        <dbReference type="EC" id="2.7.7.80"/>
    </reaction>
</comment>
<dbReference type="AlphaFoldDB" id="A0A316DZL5"/>
<dbReference type="InterPro" id="IPR045886">
    <property type="entry name" value="ThiF/MoeB/HesA"/>
</dbReference>
<evidence type="ECO:0000313" key="15">
    <source>
        <dbReference type="Proteomes" id="UP000245489"/>
    </source>
</evidence>
<dbReference type="CDD" id="cd00158">
    <property type="entry name" value="RHOD"/>
    <property type="match status" value="1"/>
</dbReference>
<dbReference type="GO" id="GO:0008641">
    <property type="term" value="F:ubiquitin-like modifier activating enzyme activity"/>
    <property type="evidence" value="ECO:0007669"/>
    <property type="project" value="InterPro"/>
</dbReference>
<evidence type="ECO:0000313" key="14">
    <source>
        <dbReference type="EMBL" id="PWK23827.1"/>
    </source>
</evidence>
<dbReference type="CDD" id="cd00757">
    <property type="entry name" value="ThiF_MoeB_HesA_family"/>
    <property type="match status" value="1"/>
</dbReference>
<evidence type="ECO:0000259" key="13">
    <source>
        <dbReference type="PROSITE" id="PS50206"/>
    </source>
</evidence>
<evidence type="ECO:0000256" key="5">
    <source>
        <dbReference type="ARBA" id="ARBA00052218"/>
    </source>
</evidence>
<evidence type="ECO:0000256" key="2">
    <source>
        <dbReference type="ARBA" id="ARBA00022679"/>
    </source>
</evidence>
<dbReference type="FunFam" id="3.40.50.720:FF:000033">
    <property type="entry name" value="Adenylyltransferase and sulfurtransferase MOCS3"/>
    <property type="match status" value="1"/>
</dbReference>
<dbReference type="InterPro" id="IPR035985">
    <property type="entry name" value="Ubiquitin-activating_enz"/>
</dbReference>
<dbReference type="GO" id="GO:0005829">
    <property type="term" value="C:cytosol"/>
    <property type="evidence" value="ECO:0007669"/>
    <property type="project" value="TreeGrafter"/>
</dbReference>
<evidence type="ECO:0000256" key="9">
    <source>
        <dbReference type="ARBA" id="ARBA00073635"/>
    </source>
</evidence>
<dbReference type="GO" id="GO:0005524">
    <property type="term" value="F:ATP binding"/>
    <property type="evidence" value="ECO:0007669"/>
    <property type="project" value="UniProtKB-KW"/>
</dbReference>
<reference evidence="14 15" key="1">
    <citation type="submission" date="2018-05" db="EMBL/GenBank/DDBJ databases">
        <title>Genomic Encyclopedia of Archaeal and Bacterial Type Strains, Phase II (KMG-II): from individual species to whole genera.</title>
        <authorList>
            <person name="Goeker M."/>
        </authorList>
    </citation>
    <scope>NUCLEOTIDE SEQUENCE [LARGE SCALE GENOMIC DNA]</scope>
    <source>
        <strain evidence="14 15">DSM 22214</strain>
    </source>
</reference>
<sequence>MTGWKPVLLGMNTNRYNRQIILPEIGVEGQQKLLNAHVLVIGAGGLGCPILQYLVAAGVGNIGIVDADVVSISNLQRQILYTVSDVGKQKVVVAKAHLLAQNPEANIDIYPVMLHSSNVLDIFQNYDFVIDGSDNFATRYLVNDACVILKKAFVSGSIFKFEGQISVFNYQNGPTYRCLYPEPPTVGSVPNCSEIGVIGTLAGIIGTMQAAEAIKIITDAGEVLSGKLLLFDMLTMRSQIIKFKAIESNKEIEELIDYQEFCGDFPVETIQNIDSETLQMWINEQRDFQLIDVRNPHEFERDNIGGENIPLDDLLENIAQLDLQKLIIFCCQTGLRSAKALELLAKNDIKGHFYHLAGGIVF</sequence>
<dbReference type="EMBL" id="QGGO01000016">
    <property type="protein sequence ID" value="PWK23827.1"/>
    <property type="molecule type" value="Genomic_DNA"/>
</dbReference>